<dbReference type="AlphaFoldDB" id="A0A7G9Z7V5"/>
<dbReference type="EMBL" id="MT631653">
    <property type="protein sequence ID" value="QNO56339.1"/>
    <property type="molecule type" value="Genomic_DNA"/>
</dbReference>
<dbReference type="CDD" id="cd00886">
    <property type="entry name" value="MogA_MoaB"/>
    <property type="match status" value="1"/>
</dbReference>
<dbReference type="InterPro" id="IPR001453">
    <property type="entry name" value="MoaB/Mog_dom"/>
</dbReference>
<dbReference type="EC" id="2.7.7.75" evidence="2"/>
<dbReference type="SMART" id="SM00852">
    <property type="entry name" value="MoCF_biosynth"/>
    <property type="match status" value="1"/>
</dbReference>
<dbReference type="PIRSF" id="PIRSF006443">
    <property type="entry name" value="MoaB"/>
    <property type="match status" value="1"/>
</dbReference>
<dbReference type="NCBIfam" id="TIGR00177">
    <property type="entry name" value="molyb_syn"/>
    <property type="match status" value="1"/>
</dbReference>
<dbReference type="GO" id="GO:0006777">
    <property type="term" value="P:Mo-molybdopterin cofactor biosynthetic process"/>
    <property type="evidence" value="ECO:0007669"/>
    <property type="project" value="InterPro"/>
</dbReference>
<dbReference type="InterPro" id="IPR036425">
    <property type="entry name" value="MoaB/Mog-like_dom_sf"/>
</dbReference>
<organism evidence="2">
    <name type="scientific">Candidatus Methanophaga sp. ANME-1 ERB7</name>
    <dbReference type="NCBI Taxonomy" id="2759913"/>
    <lineage>
        <taxon>Archaea</taxon>
        <taxon>Methanobacteriati</taxon>
        <taxon>Methanobacteriota</taxon>
        <taxon>Stenosarchaea group</taxon>
        <taxon>Methanomicrobia</taxon>
        <taxon>Candidatus Methanophagales</taxon>
        <taxon>Candidatus Methanophagaceae</taxon>
        <taxon>Candidatus Methanophaga</taxon>
    </lineage>
</organism>
<dbReference type="PANTHER" id="PTHR43232:SF2">
    <property type="entry name" value="MOLYBDENUM COFACTOR BIOSYNTHESIS PROTEIN B"/>
    <property type="match status" value="1"/>
</dbReference>
<dbReference type="InterPro" id="IPR012245">
    <property type="entry name" value="MoaB"/>
</dbReference>
<name>A0A7G9Z7V5_9EURY</name>
<proteinExistence type="predicted"/>
<dbReference type="GO" id="GO:0061598">
    <property type="term" value="F:molybdopterin adenylyltransferase activity"/>
    <property type="evidence" value="ECO:0007669"/>
    <property type="project" value="UniProtKB-EC"/>
</dbReference>
<protein>
    <submittedName>
        <fullName evidence="2">Molybdopterin adenylyltransferase</fullName>
        <ecNumber evidence="2">2.7.7.75</ecNumber>
    </submittedName>
</protein>
<reference evidence="2" key="1">
    <citation type="submission" date="2020-06" db="EMBL/GenBank/DDBJ databases">
        <title>Unique genomic features of the anaerobic methanotrophic archaea.</title>
        <authorList>
            <person name="Chadwick G.L."/>
            <person name="Skennerton C.T."/>
            <person name="Laso-Perez R."/>
            <person name="Leu A.O."/>
            <person name="Speth D.R."/>
            <person name="Yu H."/>
            <person name="Morgan-Lang C."/>
            <person name="Hatzenpichler R."/>
            <person name="Goudeau D."/>
            <person name="Malmstrom R."/>
            <person name="Brazelton W.J."/>
            <person name="Woyke T."/>
            <person name="Hallam S.J."/>
            <person name="Tyson G.W."/>
            <person name="Wegener G."/>
            <person name="Boetius A."/>
            <person name="Orphan V."/>
        </authorList>
    </citation>
    <scope>NUCLEOTIDE SEQUENCE</scope>
</reference>
<keyword evidence="2" id="KW-0548">Nucleotidyltransferase</keyword>
<feature type="domain" description="MoaB/Mog" evidence="1">
    <location>
        <begin position="18"/>
        <end position="169"/>
    </location>
</feature>
<dbReference type="FunFam" id="3.40.980.10:FF:000006">
    <property type="entry name" value="Molybdenum cofactor biosynthesis protein B"/>
    <property type="match status" value="1"/>
</dbReference>
<dbReference type="SUPFAM" id="SSF53218">
    <property type="entry name" value="Molybdenum cofactor biosynthesis proteins"/>
    <property type="match status" value="1"/>
</dbReference>
<accession>A0A7G9Z7V5</accession>
<evidence type="ECO:0000259" key="1">
    <source>
        <dbReference type="SMART" id="SM00852"/>
    </source>
</evidence>
<keyword evidence="2" id="KW-0808">Transferase</keyword>
<dbReference type="GO" id="GO:0005829">
    <property type="term" value="C:cytosol"/>
    <property type="evidence" value="ECO:0007669"/>
    <property type="project" value="TreeGrafter"/>
</dbReference>
<dbReference type="Pfam" id="PF00994">
    <property type="entry name" value="MoCF_biosynth"/>
    <property type="match status" value="1"/>
</dbReference>
<dbReference type="Gene3D" id="3.40.980.10">
    <property type="entry name" value="MoaB/Mog-like domain"/>
    <property type="match status" value="1"/>
</dbReference>
<sequence>MSTPAKHKKGAKKHYKCAIITISTSKYWKKEEGETGVADLSGEIAKELVTGNGHEVVYYTIVPDEEDKIHECITKALHSDAEFIITSGGTGLTKNDITIEVVSKLLEKEISGFGELFRLISYEDIGTAAVLSRAIAGVIVRKTIFCLPGSPNAVRLALTSIIMPEIAHIMKHVQE</sequence>
<gene>
    <name evidence="2" type="primary">moaB</name>
    <name evidence="2" type="ORF">CHKFHCLN_00013</name>
</gene>
<evidence type="ECO:0000313" key="2">
    <source>
        <dbReference type="EMBL" id="QNO56339.1"/>
    </source>
</evidence>
<dbReference type="PANTHER" id="PTHR43232">
    <property type="entry name" value="MOLYBDENUM COFACTOR BIOSYNTHESIS PROTEIN B"/>
    <property type="match status" value="1"/>
</dbReference>